<comment type="similarity">
    <text evidence="1">Belongs to the CFA/CMAS family.</text>
</comment>
<dbReference type="SUPFAM" id="SSF53335">
    <property type="entry name" value="S-adenosyl-L-methionine-dependent methyltransferases"/>
    <property type="match status" value="1"/>
</dbReference>
<dbReference type="InterPro" id="IPR029063">
    <property type="entry name" value="SAM-dependent_MTases_sf"/>
</dbReference>
<keyword evidence="2" id="KW-0489">Methyltransferase</keyword>
<evidence type="ECO:0000256" key="2">
    <source>
        <dbReference type="ARBA" id="ARBA00022603"/>
    </source>
</evidence>
<dbReference type="GO" id="GO:0032259">
    <property type="term" value="P:methylation"/>
    <property type="evidence" value="ECO:0007669"/>
    <property type="project" value="UniProtKB-KW"/>
</dbReference>
<dbReference type="KEGG" id="aab:A4R43_05150"/>
<evidence type="ECO:0000313" key="7">
    <source>
        <dbReference type="Proteomes" id="UP000250434"/>
    </source>
</evidence>
<evidence type="ECO:0000256" key="4">
    <source>
        <dbReference type="ARBA" id="ARBA00022691"/>
    </source>
</evidence>
<protein>
    <submittedName>
        <fullName evidence="6">Cyclopropane-fatty-acyl-phospholipid synthase</fullName>
    </submittedName>
</protein>
<organism evidence="6 7">
    <name type="scientific">Amycolatopsis albispora</name>
    <dbReference type="NCBI Taxonomy" id="1804986"/>
    <lineage>
        <taxon>Bacteria</taxon>
        <taxon>Bacillati</taxon>
        <taxon>Actinomycetota</taxon>
        <taxon>Actinomycetes</taxon>
        <taxon>Pseudonocardiales</taxon>
        <taxon>Pseudonocardiaceae</taxon>
        <taxon>Amycolatopsis</taxon>
    </lineage>
</organism>
<dbReference type="Pfam" id="PF02353">
    <property type="entry name" value="CMAS"/>
    <property type="match status" value="1"/>
</dbReference>
<dbReference type="EMBL" id="CP015163">
    <property type="protein sequence ID" value="AXB41991.1"/>
    <property type="molecule type" value="Genomic_DNA"/>
</dbReference>
<dbReference type="PIRSF" id="PIRSF003085">
    <property type="entry name" value="CMAS"/>
    <property type="match status" value="1"/>
</dbReference>
<sequence>MTRSEAGPAAVDGGAWPELAKAPHSPLRAKIAEALFRRAVRPLDVRVVLPGGRWLGAGGPDAPRMYLRRPAEFFHRLGVDAKIGFGEAYMVGDWTSDALAEVLTPFAERMATLIPPVLQRFRRFVDRRQPAAEANTVDGARQNIHRHYDLSNEMFATFLDETMTYSSALYGSPGEDLASAQRRKIDGVLDYAGVRAGSEVLEIGTGWGELSIRAAQRGAKVTSLTISGEQAALAKKRIAEAGLSDRVDVQLRDYRLSEGQYDAVVSVEMIEAVGAEYWPAFYRTIGQRLRPGGKLGLQAITMNHDRMLAAASSYTWMHKYIFPGGLIPSPESIESGLAEQAGLKLRAAREFGQDYARTLREWRERFTQRWSEVSGLGFDEVFKRMWEFYLAYSEAGFRSGYIKVRQLSFGR</sequence>
<evidence type="ECO:0000313" key="6">
    <source>
        <dbReference type="EMBL" id="AXB41991.1"/>
    </source>
</evidence>
<dbReference type="GO" id="GO:0008610">
    <property type="term" value="P:lipid biosynthetic process"/>
    <property type="evidence" value="ECO:0007669"/>
    <property type="project" value="InterPro"/>
</dbReference>
<evidence type="ECO:0000256" key="5">
    <source>
        <dbReference type="ARBA" id="ARBA00023098"/>
    </source>
</evidence>
<evidence type="ECO:0000256" key="3">
    <source>
        <dbReference type="ARBA" id="ARBA00022679"/>
    </source>
</evidence>
<keyword evidence="7" id="KW-1185">Reference proteome</keyword>
<proteinExistence type="inferred from homology"/>
<dbReference type="RefSeq" id="WP_236808781.1">
    <property type="nucleotide sequence ID" value="NZ_CP015163.1"/>
</dbReference>
<keyword evidence="4" id="KW-0949">S-adenosyl-L-methionine</keyword>
<keyword evidence="3" id="KW-0808">Transferase</keyword>
<dbReference type="InterPro" id="IPR003333">
    <property type="entry name" value="CMAS"/>
</dbReference>
<evidence type="ECO:0000256" key="1">
    <source>
        <dbReference type="ARBA" id="ARBA00010815"/>
    </source>
</evidence>
<keyword evidence="5" id="KW-0443">Lipid metabolism</keyword>
<dbReference type="PANTHER" id="PTHR43667">
    <property type="entry name" value="CYCLOPROPANE-FATTY-ACYL-PHOSPHOLIPID SYNTHASE"/>
    <property type="match status" value="1"/>
</dbReference>
<dbReference type="Gene3D" id="3.40.50.150">
    <property type="entry name" value="Vaccinia Virus protein VP39"/>
    <property type="match status" value="1"/>
</dbReference>
<reference evidence="6 7" key="1">
    <citation type="submission" date="2016-04" db="EMBL/GenBank/DDBJ databases">
        <title>Complete genome sequence and analysis of deep-sea sediment isolate, Amycolatopsis sp. WP1.</title>
        <authorList>
            <person name="Wang H."/>
            <person name="Chen S."/>
            <person name="Wu Q."/>
        </authorList>
    </citation>
    <scope>NUCLEOTIDE SEQUENCE [LARGE SCALE GENOMIC DNA]</scope>
    <source>
        <strain evidence="6 7">WP1</strain>
    </source>
</reference>
<gene>
    <name evidence="6" type="ORF">A4R43_05150</name>
</gene>
<dbReference type="Proteomes" id="UP000250434">
    <property type="component" value="Chromosome"/>
</dbReference>
<dbReference type="CDD" id="cd02440">
    <property type="entry name" value="AdoMet_MTases"/>
    <property type="match status" value="1"/>
</dbReference>
<dbReference type="GO" id="GO:0008168">
    <property type="term" value="F:methyltransferase activity"/>
    <property type="evidence" value="ECO:0007669"/>
    <property type="project" value="UniProtKB-KW"/>
</dbReference>
<dbReference type="InterPro" id="IPR050723">
    <property type="entry name" value="CFA/CMAS"/>
</dbReference>
<dbReference type="PANTHER" id="PTHR43667:SF2">
    <property type="entry name" value="FATTY ACID C-METHYL TRANSFERASE"/>
    <property type="match status" value="1"/>
</dbReference>
<dbReference type="AlphaFoldDB" id="A0A344L1R7"/>
<name>A0A344L1R7_9PSEU</name>
<accession>A0A344L1R7</accession>